<dbReference type="PANTHER" id="PTHR30069:SF29">
    <property type="entry name" value="HEMOGLOBIN AND HEMOGLOBIN-HAPTOGLOBIN-BINDING PROTEIN 1-RELATED"/>
    <property type="match status" value="1"/>
</dbReference>
<dbReference type="GO" id="GO:0044718">
    <property type="term" value="P:siderophore transmembrane transport"/>
    <property type="evidence" value="ECO:0007669"/>
    <property type="project" value="TreeGrafter"/>
</dbReference>
<name>A0A6L5XG24_9BACT</name>
<dbReference type="Proteomes" id="UP000483362">
    <property type="component" value="Unassembled WGS sequence"/>
</dbReference>
<dbReference type="Pfam" id="PF00593">
    <property type="entry name" value="TonB_dep_Rec_b-barrel"/>
    <property type="match status" value="1"/>
</dbReference>
<keyword evidence="2 10" id="KW-0813">Transport</keyword>
<evidence type="ECO:0000313" key="15">
    <source>
        <dbReference type="EMBL" id="MSS18450.1"/>
    </source>
</evidence>
<dbReference type="Gene3D" id="2.170.130.10">
    <property type="entry name" value="TonB-dependent receptor, plug domain"/>
    <property type="match status" value="1"/>
</dbReference>
<dbReference type="InterPro" id="IPR023997">
    <property type="entry name" value="TonB-dep_OMP_SusC/RagA_CS"/>
</dbReference>
<dbReference type="Gene3D" id="2.40.170.20">
    <property type="entry name" value="TonB-dependent receptor, beta-barrel domain"/>
    <property type="match status" value="1"/>
</dbReference>
<dbReference type="GO" id="GO:0009279">
    <property type="term" value="C:cell outer membrane"/>
    <property type="evidence" value="ECO:0007669"/>
    <property type="project" value="UniProtKB-SubCell"/>
</dbReference>
<dbReference type="NCBIfam" id="TIGR04056">
    <property type="entry name" value="OMP_RagA_SusC"/>
    <property type="match status" value="1"/>
</dbReference>
<dbReference type="EMBL" id="VULT01000022">
    <property type="protein sequence ID" value="MSS18450.1"/>
    <property type="molecule type" value="Genomic_DNA"/>
</dbReference>
<evidence type="ECO:0000256" key="7">
    <source>
        <dbReference type="ARBA" id="ARBA00023136"/>
    </source>
</evidence>
<dbReference type="SUPFAM" id="SSF49464">
    <property type="entry name" value="Carboxypeptidase regulatory domain-like"/>
    <property type="match status" value="1"/>
</dbReference>
<evidence type="ECO:0000256" key="12">
    <source>
        <dbReference type="SAM" id="SignalP"/>
    </source>
</evidence>
<evidence type="ECO:0000256" key="11">
    <source>
        <dbReference type="RuleBase" id="RU003357"/>
    </source>
</evidence>
<evidence type="ECO:0000313" key="16">
    <source>
        <dbReference type="Proteomes" id="UP000483362"/>
    </source>
</evidence>
<dbReference type="Gene3D" id="2.60.40.1120">
    <property type="entry name" value="Carboxypeptidase-like, regulatory domain"/>
    <property type="match status" value="1"/>
</dbReference>
<feature type="chain" id="PRO_5027099051" evidence="12">
    <location>
        <begin position="20"/>
        <end position="1082"/>
    </location>
</feature>
<dbReference type="InterPro" id="IPR000531">
    <property type="entry name" value="Beta-barrel_TonB"/>
</dbReference>
<keyword evidence="3 10" id="KW-1134">Transmembrane beta strand</keyword>
<protein>
    <submittedName>
        <fullName evidence="15">SusC/RagA family TonB-linked outer membrane protein</fullName>
    </submittedName>
</protein>
<proteinExistence type="inferred from homology"/>
<evidence type="ECO:0000256" key="2">
    <source>
        <dbReference type="ARBA" id="ARBA00022448"/>
    </source>
</evidence>
<dbReference type="RefSeq" id="WP_154538308.1">
    <property type="nucleotide sequence ID" value="NZ_VULT01000022.1"/>
</dbReference>
<dbReference type="NCBIfam" id="TIGR04057">
    <property type="entry name" value="SusC_RagA_signa"/>
    <property type="match status" value="1"/>
</dbReference>
<keyword evidence="4 10" id="KW-0812">Transmembrane</keyword>
<feature type="domain" description="TonB-dependent receptor-like beta-barrel" evidence="13">
    <location>
        <begin position="429"/>
        <end position="850"/>
    </location>
</feature>
<dbReference type="PANTHER" id="PTHR30069">
    <property type="entry name" value="TONB-DEPENDENT OUTER MEMBRANE RECEPTOR"/>
    <property type="match status" value="1"/>
</dbReference>
<dbReference type="InterPro" id="IPR037066">
    <property type="entry name" value="Plug_dom_sf"/>
</dbReference>
<keyword evidence="9 10" id="KW-0998">Cell outer membrane</keyword>
<dbReference type="Pfam" id="PF13715">
    <property type="entry name" value="CarbopepD_reg_2"/>
    <property type="match status" value="1"/>
</dbReference>
<dbReference type="InterPro" id="IPR036942">
    <property type="entry name" value="Beta-barrel_TonB_sf"/>
</dbReference>
<evidence type="ECO:0000256" key="1">
    <source>
        <dbReference type="ARBA" id="ARBA00004571"/>
    </source>
</evidence>
<comment type="caution">
    <text evidence="15">The sequence shown here is derived from an EMBL/GenBank/DDBJ whole genome shotgun (WGS) entry which is preliminary data.</text>
</comment>
<gene>
    <name evidence="15" type="ORF">FYJ29_11895</name>
</gene>
<sequence length="1082" mass="119280">MKKQCVLLASLLLACGLPAGLTTMSPSVGFTAMAQSHSGKVTGIVRDANGEPLIGATVKVKGTSVATATDVDGKYTIKAAPGSTLVISYIGNKPMEVPVTGSTVDVQMMSNTTNLDEVVVTALGIKKDKKALGYAVDDINSEELMKNKNTNAINSLSGKIAGVNITQSSGAAGAGSQIILRGGTSGSENRDNQPLFVVDGVIYDNSATIVGNSAFDGSMASATTSSNRVMDINPEDIENMSVLKGPAASALYGSRAANGVVIITTKKGKEGRVEINLNANYITSWVRDLPEQQKTYRRGYMEDQYDADKNYTGTVFNDFSYSSWGDRIPEGTPTYDNPGDFFKTAGVWDTNLSVSGGTKNSNFYLSGSFYDQDGVVPTTGYTKTTFRFNGEQKYKIFTFGANAAYSDARTTKTLTGAALYGSQGTGALYGVYNWSPTSDMRHYLNEDGTRYRMFGTRLDPWDETDNPYWLVNKNKMTDNTERFTGNFSVKADLASWWWVSYRMGVDSYTTEMNNRIAAGGAIKQVWQNGMLSMNSMKYRYLSTNLMSNWNKQLGDFNLNLMLGTSTDYTKIRSDYEMAWNFAISDFYSPSSTSSDYTKFKHALSRKRLVALFGEFRADWRNAIFFTYTGRNDWTSTLPKDNRSYYYQSFSGSIAFTELMRESMPEWFTFGKLRASWAEVGKDTNPYETATYLWPVGTYLNGTVGVGNTWSRGNPFLKPEKTRSFEIGLETRFLQNRLKFDIAYYNNKSYNQILSPRGPQSTGYIFCSINAGDVYNKGLEISLSGTPVKTADFTWETGINAAGNRGTMKNLPKGMDIMYVTDVQYGSAKAATFSGGDFMAIAGTKWARVSDKESPYYGQLILDKNGMPTRDNGTYEVGNRESKFTGGWNNTFTYKNWSLNMLWEFRVGGDVFNGTKYATTMTGVSKFSADVRSQDLSVAGVVQTGVDKDKKPIYEPMSHTWSPDQTYAFNGVTMSGYNIIQSYYTGYYNYETANWITKVNSLRLRSLSLSYNVPGEWLAQHMKFVKRASLTATATNLLLFTNYDGDPEVAAAGAGRGGSSSVGFDYCGVPATSSFAFGVNLTF</sequence>
<accession>A0A6L5XG24</accession>
<organism evidence="15 16">
    <name type="scientific">Sodaliphilus pleomorphus</name>
    <dbReference type="NCBI Taxonomy" id="2606626"/>
    <lineage>
        <taxon>Bacteria</taxon>
        <taxon>Pseudomonadati</taxon>
        <taxon>Bacteroidota</taxon>
        <taxon>Bacteroidia</taxon>
        <taxon>Bacteroidales</taxon>
        <taxon>Muribaculaceae</taxon>
        <taxon>Sodaliphilus</taxon>
    </lineage>
</organism>
<evidence type="ECO:0000256" key="8">
    <source>
        <dbReference type="ARBA" id="ARBA00023170"/>
    </source>
</evidence>
<evidence type="ECO:0000256" key="3">
    <source>
        <dbReference type="ARBA" id="ARBA00022452"/>
    </source>
</evidence>
<keyword evidence="5 12" id="KW-0732">Signal</keyword>
<evidence type="ECO:0000259" key="13">
    <source>
        <dbReference type="Pfam" id="PF00593"/>
    </source>
</evidence>
<reference evidence="15 16" key="1">
    <citation type="submission" date="2019-08" db="EMBL/GenBank/DDBJ databases">
        <title>In-depth cultivation of the pig gut microbiome towards novel bacterial diversity and tailored functional studies.</title>
        <authorList>
            <person name="Wylensek D."/>
            <person name="Hitch T.C.A."/>
            <person name="Clavel T."/>
        </authorList>
    </citation>
    <scope>NUCLEOTIDE SEQUENCE [LARGE SCALE GENOMIC DNA]</scope>
    <source>
        <strain evidence="15 16">Oil-RF-744-WCA-WT-10</strain>
    </source>
</reference>
<dbReference type="InterPro" id="IPR023996">
    <property type="entry name" value="TonB-dep_OMP_SusC/RagA"/>
</dbReference>
<feature type="signal peptide" evidence="12">
    <location>
        <begin position="1"/>
        <end position="19"/>
    </location>
</feature>
<evidence type="ECO:0000256" key="5">
    <source>
        <dbReference type="ARBA" id="ARBA00022729"/>
    </source>
</evidence>
<dbReference type="InterPro" id="IPR039426">
    <property type="entry name" value="TonB-dep_rcpt-like"/>
</dbReference>
<dbReference type="Pfam" id="PF07715">
    <property type="entry name" value="Plug"/>
    <property type="match status" value="1"/>
</dbReference>
<evidence type="ECO:0000259" key="14">
    <source>
        <dbReference type="Pfam" id="PF07715"/>
    </source>
</evidence>
<evidence type="ECO:0000256" key="10">
    <source>
        <dbReference type="PROSITE-ProRule" id="PRU01360"/>
    </source>
</evidence>
<evidence type="ECO:0000256" key="4">
    <source>
        <dbReference type="ARBA" id="ARBA00022692"/>
    </source>
</evidence>
<dbReference type="PROSITE" id="PS51257">
    <property type="entry name" value="PROKAR_LIPOPROTEIN"/>
    <property type="match status" value="1"/>
</dbReference>
<dbReference type="InterPro" id="IPR012910">
    <property type="entry name" value="Plug_dom"/>
</dbReference>
<comment type="similarity">
    <text evidence="10 11">Belongs to the TonB-dependent receptor family.</text>
</comment>
<evidence type="ECO:0000256" key="9">
    <source>
        <dbReference type="ARBA" id="ARBA00023237"/>
    </source>
</evidence>
<comment type="subcellular location">
    <subcellularLocation>
        <location evidence="1 10">Cell outer membrane</location>
        <topology evidence="1 10">Multi-pass membrane protein</topology>
    </subcellularLocation>
</comment>
<dbReference type="AlphaFoldDB" id="A0A6L5XG24"/>
<dbReference type="PROSITE" id="PS52016">
    <property type="entry name" value="TONB_DEPENDENT_REC_3"/>
    <property type="match status" value="1"/>
</dbReference>
<dbReference type="InterPro" id="IPR008969">
    <property type="entry name" value="CarboxyPept-like_regulatory"/>
</dbReference>
<keyword evidence="16" id="KW-1185">Reference proteome</keyword>
<feature type="domain" description="TonB-dependent receptor plug" evidence="14">
    <location>
        <begin position="129"/>
        <end position="260"/>
    </location>
</feature>
<keyword evidence="7 10" id="KW-0472">Membrane</keyword>
<dbReference type="GO" id="GO:0015344">
    <property type="term" value="F:siderophore uptake transmembrane transporter activity"/>
    <property type="evidence" value="ECO:0007669"/>
    <property type="project" value="TreeGrafter"/>
</dbReference>
<keyword evidence="8" id="KW-0675">Receptor</keyword>
<dbReference type="SUPFAM" id="SSF56935">
    <property type="entry name" value="Porins"/>
    <property type="match status" value="1"/>
</dbReference>
<evidence type="ECO:0000256" key="6">
    <source>
        <dbReference type="ARBA" id="ARBA00023077"/>
    </source>
</evidence>
<keyword evidence="6 11" id="KW-0798">TonB box</keyword>